<gene>
    <name evidence="6" type="primary">rna1</name>
    <name evidence="5" type="ORF">SJAG_04400</name>
</gene>
<feature type="compositionally biased region" description="Acidic residues" evidence="4">
    <location>
        <begin position="336"/>
        <end position="368"/>
    </location>
</feature>
<dbReference type="PANTHER" id="PTHR24113">
    <property type="entry name" value="RAN GTPASE-ACTIVATING PROTEIN 1"/>
    <property type="match status" value="1"/>
</dbReference>
<accession>B6K6R2</accession>
<organism evidence="5 7">
    <name type="scientific">Schizosaccharomyces japonicus (strain yFS275 / FY16936)</name>
    <name type="common">Fission yeast</name>
    <dbReference type="NCBI Taxonomy" id="402676"/>
    <lineage>
        <taxon>Eukaryota</taxon>
        <taxon>Fungi</taxon>
        <taxon>Dikarya</taxon>
        <taxon>Ascomycota</taxon>
        <taxon>Taphrinomycotina</taxon>
        <taxon>Schizosaccharomycetes</taxon>
        <taxon>Schizosaccharomycetales</taxon>
        <taxon>Schizosaccharomycetaceae</taxon>
        <taxon>Schizosaccharomyces</taxon>
    </lineage>
</organism>
<dbReference type="JaponicusDB" id="SJAG_04400">
    <property type="gene designation" value="rna1"/>
</dbReference>
<proteinExistence type="predicted"/>
<keyword evidence="2" id="KW-0433">Leucine-rich repeat</keyword>
<dbReference type="HOGENOM" id="CLU_028747_3_0_1"/>
<dbReference type="GO" id="GO:0005096">
    <property type="term" value="F:GTPase activator activity"/>
    <property type="evidence" value="ECO:0000318"/>
    <property type="project" value="GO_Central"/>
</dbReference>
<evidence type="ECO:0000256" key="4">
    <source>
        <dbReference type="SAM" id="MobiDB-lite"/>
    </source>
</evidence>
<dbReference type="RefSeq" id="XP_002175509.1">
    <property type="nucleotide sequence ID" value="XM_002175473.2"/>
</dbReference>
<dbReference type="eggNOG" id="KOG1909">
    <property type="taxonomic scope" value="Eukaryota"/>
</dbReference>
<evidence type="ECO:0000256" key="1">
    <source>
        <dbReference type="ARBA" id="ARBA00022468"/>
    </source>
</evidence>
<dbReference type="SMART" id="SM00368">
    <property type="entry name" value="LRR_RI"/>
    <property type="match status" value="6"/>
</dbReference>
<dbReference type="GO" id="GO:0034399">
    <property type="term" value="C:nuclear periphery"/>
    <property type="evidence" value="ECO:0007669"/>
    <property type="project" value="EnsemblFungi"/>
</dbReference>
<dbReference type="Pfam" id="PF13516">
    <property type="entry name" value="LRR_6"/>
    <property type="match status" value="2"/>
</dbReference>
<dbReference type="OMA" id="NGSMEAW"/>
<evidence type="ECO:0000313" key="5">
    <source>
        <dbReference type="EMBL" id="EEB09216.1"/>
    </source>
</evidence>
<keyword evidence="3" id="KW-0677">Repeat</keyword>
<dbReference type="GO" id="GO:0005829">
    <property type="term" value="C:cytosol"/>
    <property type="evidence" value="ECO:0000318"/>
    <property type="project" value="GO_Central"/>
</dbReference>
<dbReference type="GeneID" id="7050951"/>
<dbReference type="InterPro" id="IPR032675">
    <property type="entry name" value="LRR_dom_sf"/>
</dbReference>
<reference evidence="5 7" key="1">
    <citation type="journal article" date="2011" name="Science">
        <title>Comparative functional genomics of the fission yeasts.</title>
        <authorList>
            <person name="Rhind N."/>
            <person name="Chen Z."/>
            <person name="Yassour M."/>
            <person name="Thompson D.A."/>
            <person name="Haas B.J."/>
            <person name="Habib N."/>
            <person name="Wapinski I."/>
            <person name="Roy S."/>
            <person name="Lin M.F."/>
            <person name="Heiman D.I."/>
            <person name="Young S.K."/>
            <person name="Furuya K."/>
            <person name="Guo Y."/>
            <person name="Pidoux A."/>
            <person name="Chen H.M."/>
            <person name="Robbertse B."/>
            <person name="Goldberg J.M."/>
            <person name="Aoki K."/>
            <person name="Bayne E.H."/>
            <person name="Berlin A.M."/>
            <person name="Desjardins C.A."/>
            <person name="Dobbs E."/>
            <person name="Dukaj L."/>
            <person name="Fan L."/>
            <person name="FitzGerald M.G."/>
            <person name="French C."/>
            <person name="Gujja S."/>
            <person name="Hansen K."/>
            <person name="Keifenheim D."/>
            <person name="Levin J.Z."/>
            <person name="Mosher R.A."/>
            <person name="Mueller C.A."/>
            <person name="Pfiffner J."/>
            <person name="Priest M."/>
            <person name="Russ C."/>
            <person name="Smialowska A."/>
            <person name="Swoboda P."/>
            <person name="Sykes S.M."/>
            <person name="Vaughn M."/>
            <person name="Vengrova S."/>
            <person name="Yoder R."/>
            <person name="Zeng Q."/>
            <person name="Allshire R."/>
            <person name="Baulcombe D."/>
            <person name="Birren B.W."/>
            <person name="Brown W."/>
            <person name="Ekwall K."/>
            <person name="Kellis M."/>
            <person name="Leatherwood J."/>
            <person name="Levin H."/>
            <person name="Margalit H."/>
            <person name="Martienssen R."/>
            <person name="Nieduszynski C.A."/>
            <person name="Spatafora J.W."/>
            <person name="Friedman N."/>
            <person name="Dalgaard J.Z."/>
            <person name="Baumann P."/>
            <person name="Niki H."/>
            <person name="Regev A."/>
            <person name="Nusbaum C."/>
        </authorList>
    </citation>
    <scope>NUCLEOTIDE SEQUENCE [LARGE SCALE GENOMIC DNA]</scope>
    <source>
        <strain evidence="7">yFS275 / FY16936</strain>
    </source>
</reference>
<dbReference type="GO" id="GO:0031267">
    <property type="term" value="F:small GTPase binding"/>
    <property type="evidence" value="ECO:0000318"/>
    <property type="project" value="GO_Central"/>
</dbReference>
<dbReference type="Proteomes" id="UP000001744">
    <property type="component" value="Unassembled WGS sequence"/>
</dbReference>
<keyword evidence="1" id="KW-0343">GTPase activation</keyword>
<evidence type="ECO:0000256" key="3">
    <source>
        <dbReference type="ARBA" id="ARBA00022737"/>
    </source>
</evidence>
<feature type="region of interest" description="Disordered" evidence="4">
    <location>
        <begin position="336"/>
        <end position="378"/>
    </location>
</feature>
<dbReference type="GO" id="GO:0005634">
    <property type="term" value="C:nucleus"/>
    <property type="evidence" value="ECO:0000318"/>
    <property type="project" value="GO_Central"/>
</dbReference>
<protein>
    <submittedName>
        <fullName evidence="5">Ran GAP Rna1</fullName>
    </submittedName>
</protein>
<dbReference type="GO" id="GO:0051168">
    <property type="term" value="P:nuclear export"/>
    <property type="evidence" value="ECO:0000318"/>
    <property type="project" value="GO_Central"/>
</dbReference>
<dbReference type="CDD" id="cd00116">
    <property type="entry name" value="LRR_RI"/>
    <property type="match status" value="1"/>
</dbReference>
<dbReference type="SUPFAM" id="SSF52047">
    <property type="entry name" value="RNI-like"/>
    <property type="match status" value="1"/>
</dbReference>
<dbReference type="EMBL" id="KE651167">
    <property type="protein sequence ID" value="EEB09216.1"/>
    <property type="molecule type" value="Genomic_DNA"/>
</dbReference>
<keyword evidence="7" id="KW-1185">Reference proteome</keyword>
<dbReference type="STRING" id="402676.B6K6R2"/>
<dbReference type="Gene3D" id="3.80.10.10">
    <property type="entry name" value="Ribonuclease Inhibitor"/>
    <property type="match status" value="1"/>
</dbReference>
<evidence type="ECO:0000256" key="2">
    <source>
        <dbReference type="ARBA" id="ARBA00022614"/>
    </source>
</evidence>
<dbReference type="OrthoDB" id="184583at2759"/>
<evidence type="ECO:0000313" key="7">
    <source>
        <dbReference type="Proteomes" id="UP000001744"/>
    </source>
</evidence>
<sequence>MVLFSIQGKTLKFDDITPEQQKEIFGDLKDNDAVTEVAFSGNTIGPEAAKWLGGVLAEKKNLEVAELSDIFVGRMKDEIPIALKYLLDGLLQCPNLHTVKLSDNAFGPTAQEPLIDFLSRHTPLQHLYLHNNGLGPQTGAKIAGALKNLAANKKKANAKPLRTIICGRNRLENGSMEAWAEAFQSNPHLEVVRMVQNGIRPEGIEHLLIHGLSHCTKLRILDLQDNTFTHRGTSALAVALAKWPGLQELGMNDCLLSAPGGIALMESFAKNSHKELEILRLQYNEIELPAVQQLSELIEERFPKLKLLELNGNRFSEDDDVVDEIRALFSNRGFGELDELDDMEELTDEEEEGESEEESEKEEDEDDELAKAMAKASI</sequence>
<evidence type="ECO:0000313" key="6">
    <source>
        <dbReference type="JaponicusDB" id="SJAG_04400"/>
    </source>
</evidence>
<dbReference type="AlphaFoldDB" id="B6K6R2"/>
<dbReference type="InterPro" id="IPR001611">
    <property type="entry name" value="Leu-rich_rpt"/>
</dbReference>
<dbReference type="InterPro" id="IPR027038">
    <property type="entry name" value="RanGap"/>
</dbReference>
<dbReference type="VEuPathDB" id="FungiDB:SJAG_04400"/>
<name>B6K6R2_SCHJY</name>
<dbReference type="GO" id="GO:0006611">
    <property type="term" value="P:protein export from nucleus"/>
    <property type="evidence" value="ECO:0007669"/>
    <property type="project" value="EnsemblFungi"/>
</dbReference>
<dbReference type="GO" id="GO:0048471">
    <property type="term" value="C:perinuclear region of cytoplasm"/>
    <property type="evidence" value="ECO:0000318"/>
    <property type="project" value="GO_Central"/>
</dbReference>
<dbReference type="PANTHER" id="PTHR24113:SF12">
    <property type="entry name" value="RAN GTPASE-ACTIVATING PROTEIN 1"/>
    <property type="match status" value="1"/>
</dbReference>